<gene>
    <name evidence="2" type="primary">jg10595</name>
    <name evidence="2" type="ORF">PAEG_LOCUS19238</name>
</gene>
<name>A0A8S4S512_9NEOP</name>
<reference evidence="2" key="1">
    <citation type="submission" date="2022-03" db="EMBL/GenBank/DDBJ databases">
        <authorList>
            <person name="Lindestad O."/>
        </authorList>
    </citation>
    <scope>NUCLEOTIDE SEQUENCE</scope>
</reference>
<dbReference type="EMBL" id="CAKXAJ010025711">
    <property type="protein sequence ID" value="CAH2243027.1"/>
    <property type="molecule type" value="Genomic_DNA"/>
</dbReference>
<evidence type="ECO:0000256" key="1">
    <source>
        <dbReference type="SAM" id="MobiDB-lite"/>
    </source>
</evidence>
<protein>
    <submittedName>
        <fullName evidence="2">Jg10595 protein</fullName>
    </submittedName>
</protein>
<keyword evidence="3" id="KW-1185">Reference proteome</keyword>
<evidence type="ECO:0000313" key="3">
    <source>
        <dbReference type="Proteomes" id="UP000838756"/>
    </source>
</evidence>
<comment type="caution">
    <text evidence="2">The sequence shown here is derived from an EMBL/GenBank/DDBJ whole genome shotgun (WGS) entry which is preliminary data.</text>
</comment>
<dbReference type="Proteomes" id="UP000838756">
    <property type="component" value="Unassembled WGS sequence"/>
</dbReference>
<proteinExistence type="predicted"/>
<evidence type="ECO:0000313" key="2">
    <source>
        <dbReference type="EMBL" id="CAH2243027.1"/>
    </source>
</evidence>
<dbReference type="AlphaFoldDB" id="A0A8S4S512"/>
<organism evidence="2 3">
    <name type="scientific">Pararge aegeria aegeria</name>
    <dbReference type="NCBI Taxonomy" id="348720"/>
    <lineage>
        <taxon>Eukaryota</taxon>
        <taxon>Metazoa</taxon>
        <taxon>Ecdysozoa</taxon>
        <taxon>Arthropoda</taxon>
        <taxon>Hexapoda</taxon>
        <taxon>Insecta</taxon>
        <taxon>Pterygota</taxon>
        <taxon>Neoptera</taxon>
        <taxon>Endopterygota</taxon>
        <taxon>Lepidoptera</taxon>
        <taxon>Glossata</taxon>
        <taxon>Ditrysia</taxon>
        <taxon>Papilionoidea</taxon>
        <taxon>Nymphalidae</taxon>
        <taxon>Satyrinae</taxon>
        <taxon>Satyrini</taxon>
        <taxon>Parargina</taxon>
        <taxon>Pararge</taxon>
    </lineage>
</organism>
<feature type="compositionally biased region" description="Basic and acidic residues" evidence="1">
    <location>
        <begin position="20"/>
        <end position="32"/>
    </location>
</feature>
<accession>A0A8S4S512</accession>
<sequence length="101" mass="11504">METRYKKLAVVTPWPRKARLSVDPDDNKEWDKQNQCSTTVVPSPTRTLDMVIAADDVRTKQRGVFPKERKPVSSLGESAVNRQGIPFLVRVNLLTLKPSHY</sequence>
<feature type="region of interest" description="Disordered" evidence="1">
    <location>
        <begin position="20"/>
        <end position="41"/>
    </location>
</feature>